<gene>
    <name evidence="1" type="ORF">C5167_018666</name>
</gene>
<reference evidence="1 2" key="1">
    <citation type="journal article" date="2018" name="Science">
        <title>The opium poppy genome and morphinan production.</title>
        <authorList>
            <person name="Guo L."/>
            <person name="Winzer T."/>
            <person name="Yang X."/>
            <person name="Li Y."/>
            <person name="Ning Z."/>
            <person name="He Z."/>
            <person name="Teodor R."/>
            <person name="Lu Y."/>
            <person name="Bowser T.A."/>
            <person name="Graham I.A."/>
            <person name="Ye K."/>
        </authorList>
    </citation>
    <scope>NUCLEOTIDE SEQUENCE [LARGE SCALE GENOMIC DNA]</scope>
    <source>
        <strain evidence="2">cv. HN1</strain>
        <tissue evidence="1">Leaves</tissue>
    </source>
</reference>
<protein>
    <submittedName>
        <fullName evidence="1">Uncharacterized protein</fullName>
    </submittedName>
</protein>
<evidence type="ECO:0000313" key="2">
    <source>
        <dbReference type="Proteomes" id="UP000316621"/>
    </source>
</evidence>
<dbReference type="EMBL" id="CM010716">
    <property type="protein sequence ID" value="RZC50241.1"/>
    <property type="molecule type" value="Genomic_DNA"/>
</dbReference>
<name>A0A4Y7IR91_PAPSO</name>
<proteinExistence type="predicted"/>
<organism evidence="1 2">
    <name type="scientific">Papaver somniferum</name>
    <name type="common">Opium poppy</name>
    <dbReference type="NCBI Taxonomy" id="3469"/>
    <lineage>
        <taxon>Eukaryota</taxon>
        <taxon>Viridiplantae</taxon>
        <taxon>Streptophyta</taxon>
        <taxon>Embryophyta</taxon>
        <taxon>Tracheophyta</taxon>
        <taxon>Spermatophyta</taxon>
        <taxon>Magnoliopsida</taxon>
        <taxon>Ranunculales</taxon>
        <taxon>Papaveraceae</taxon>
        <taxon>Papaveroideae</taxon>
        <taxon>Papaver</taxon>
    </lineage>
</organism>
<keyword evidence="2" id="KW-1185">Reference proteome</keyword>
<evidence type="ECO:0000313" key="1">
    <source>
        <dbReference type="EMBL" id="RZC50241.1"/>
    </source>
</evidence>
<dbReference type="Gramene" id="RZC50241">
    <property type="protein sequence ID" value="RZC50241"/>
    <property type="gene ID" value="C5167_018666"/>
</dbReference>
<dbReference type="AlphaFoldDB" id="A0A4Y7IR91"/>
<accession>A0A4Y7IR91</accession>
<sequence length="79" mass="9184">MRTNPRLVLASLRLKFGHDLVYKCRLLLPSFQRFAILLSFLLSRLLPSVHLNRFRCNDFNKKSSGQPSLQSELIIPETQ</sequence>
<dbReference type="Proteomes" id="UP000316621">
    <property type="component" value="Chromosome 2"/>
</dbReference>